<sequence>MDGRIPQPHDVKDSAEFVAVMRQLRQWADLSYRELERRAGAAGDVLPRATLAGALNRQELPREELVAAFVRASGGDEATVEAWVGVRKRLAVEVEQEPSDAEGPSATDITVPSPTVEAESVAEPVAAHDPGPVAEGPELVPQDPEPLAEDPEPVAENPDPVPDLESSPRTPQPKGSKKPKGLKAAGRRLRRPGVVIAATVAIVLLTAAATAILRPGDRPDEPRESSHTEAPAAATPSDTPSRPSGGATSSAADAKPIEDEPSATEPRETSSTTAPPKTTAPKEPKPTRSSPTPTWSPYDPPSLPDDPPPSTETVDPSDLPEETCWDVTNDCT</sequence>
<evidence type="ECO:0000313" key="3">
    <source>
        <dbReference type="EMBL" id="ADI07547.1"/>
    </source>
</evidence>
<accession>D7BVE6</accession>
<dbReference type="AlphaFoldDB" id="D7BVE6"/>
<dbReference type="PATRIC" id="fig|749414.3.peg.4573"/>
<evidence type="ECO:0000313" key="4">
    <source>
        <dbReference type="Proteomes" id="UP000000377"/>
    </source>
</evidence>
<keyword evidence="2" id="KW-0812">Transmembrane</keyword>
<dbReference type="STRING" id="749414.SBI_04427"/>
<feature type="compositionally biased region" description="Low complexity" evidence="1">
    <location>
        <begin position="228"/>
        <end position="244"/>
    </location>
</feature>
<dbReference type="EMBL" id="CP002047">
    <property type="protein sequence ID" value="ADI07547.1"/>
    <property type="molecule type" value="Genomic_DNA"/>
</dbReference>
<dbReference type="Proteomes" id="UP000000377">
    <property type="component" value="Chromosome"/>
</dbReference>
<organism evidence="3 4">
    <name type="scientific">Streptomyces bingchenggensis (strain BCW-1)</name>
    <dbReference type="NCBI Taxonomy" id="749414"/>
    <lineage>
        <taxon>Bacteria</taxon>
        <taxon>Bacillati</taxon>
        <taxon>Actinomycetota</taxon>
        <taxon>Actinomycetes</taxon>
        <taxon>Kitasatosporales</taxon>
        <taxon>Streptomycetaceae</taxon>
        <taxon>Streptomyces</taxon>
    </lineage>
</organism>
<dbReference type="KEGG" id="sbh:SBI_04427"/>
<feature type="region of interest" description="Disordered" evidence="1">
    <location>
        <begin position="211"/>
        <end position="332"/>
    </location>
</feature>
<gene>
    <name evidence="3" type="ordered locus">SBI_04427</name>
</gene>
<feature type="compositionally biased region" description="Basic residues" evidence="1">
    <location>
        <begin position="175"/>
        <end position="191"/>
    </location>
</feature>
<feature type="compositionally biased region" description="Low complexity" evidence="1">
    <location>
        <begin position="116"/>
        <end position="127"/>
    </location>
</feature>
<keyword evidence="2" id="KW-1133">Transmembrane helix</keyword>
<feature type="transmembrane region" description="Helical" evidence="2">
    <location>
        <begin position="193"/>
        <end position="213"/>
    </location>
</feature>
<feature type="compositionally biased region" description="Low complexity" evidence="1">
    <location>
        <begin position="287"/>
        <end position="297"/>
    </location>
</feature>
<feature type="region of interest" description="Disordered" evidence="1">
    <location>
        <begin position="94"/>
        <end position="194"/>
    </location>
</feature>
<feature type="compositionally biased region" description="Basic and acidic residues" evidence="1">
    <location>
        <begin position="215"/>
        <end position="227"/>
    </location>
</feature>
<name>D7BVE6_STRBB</name>
<protein>
    <submittedName>
        <fullName evidence="3">Uncharacterized protein</fullName>
    </submittedName>
</protein>
<proteinExistence type="predicted"/>
<keyword evidence="2" id="KW-0472">Membrane</keyword>
<dbReference type="eggNOG" id="COG3409">
    <property type="taxonomic scope" value="Bacteria"/>
</dbReference>
<keyword evidence="4" id="KW-1185">Reference proteome</keyword>
<reference evidence="3 4" key="1">
    <citation type="journal article" date="2010" name="J. Bacteriol.">
        <title>Genome sequence of the milbemycin-producing bacterium Streptomyces bingchenggensis.</title>
        <authorList>
            <person name="Wang X.J."/>
            <person name="Yan Y.J."/>
            <person name="Zhang B."/>
            <person name="An J."/>
            <person name="Wang J.J."/>
            <person name="Tian J."/>
            <person name="Jiang L."/>
            <person name="Chen Y.H."/>
            <person name="Huang S.X."/>
            <person name="Yin M."/>
            <person name="Zhang J."/>
            <person name="Gao A.L."/>
            <person name="Liu C.X."/>
            <person name="Zhu Z.X."/>
            <person name="Xiang W.S."/>
        </authorList>
    </citation>
    <scope>NUCLEOTIDE SEQUENCE [LARGE SCALE GENOMIC DNA]</scope>
    <source>
        <strain evidence="3 4">BCW-1</strain>
    </source>
</reference>
<dbReference type="RefSeq" id="WP_014177018.1">
    <property type="nucleotide sequence ID" value="NC_016582.1"/>
</dbReference>
<feature type="compositionally biased region" description="Low complexity" evidence="1">
    <location>
        <begin position="269"/>
        <end position="279"/>
    </location>
</feature>
<feature type="compositionally biased region" description="Pro residues" evidence="1">
    <location>
        <begin position="298"/>
        <end position="310"/>
    </location>
</feature>
<evidence type="ECO:0000256" key="2">
    <source>
        <dbReference type="SAM" id="Phobius"/>
    </source>
</evidence>
<dbReference type="HOGENOM" id="CLU_836545_0_0_11"/>
<evidence type="ECO:0000256" key="1">
    <source>
        <dbReference type="SAM" id="MobiDB-lite"/>
    </source>
</evidence>